<comment type="caution">
    <text evidence="2">The sequence shown here is derived from an EMBL/GenBank/DDBJ whole genome shotgun (WGS) entry which is preliminary data.</text>
</comment>
<dbReference type="AlphaFoldDB" id="A8N4K8"/>
<sequence>MQHCMPHDQTWKIECEGKDNGSNGQAEDVAREEKKGADEATFRRKISFLPWWEKSSSCTDLERTPNLSGPSVKVLLWGPFRQTGSLVGRSTRALFEWDTPRTRACVLKDTWRFVEGDAMAQKSEVVETLHRRQVPDIPGLISKDDVEGEDALTHFSPDWVAVTKSKGWGQEALTTWIQEIREAFEGRYGRGGKDFDEHEPDYMLAAFQKALDPAAKWGDNSTRLPTVHSDP</sequence>
<dbReference type="Proteomes" id="UP000001861">
    <property type="component" value="Unassembled WGS sequence"/>
</dbReference>
<evidence type="ECO:0000256" key="1">
    <source>
        <dbReference type="SAM" id="MobiDB-lite"/>
    </source>
</evidence>
<reference evidence="2 3" key="1">
    <citation type="journal article" date="2010" name="Proc. Natl. Acad. Sci. U.S.A.">
        <title>Insights into evolution of multicellular fungi from the assembled chromosomes of the mushroom Coprinopsis cinerea (Coprinus cinereus).</title>
        <authorList>
            <person name="Stajich J.E."/>
            <person name="Wilke S.K."/>
            <person name="Ahren D."/>
            <person name="Au C.H."/>
            <person name="Birren B.W."/>
            <person name="Borodovsky M."/>
            <person name="Burns C."/>
            <person name="Canback B."/>
            <person name="Casselton L.A."/>
            <person name="Cheng C.K."/>
            <person name="Deng J."/>
            <person name="Dietrich F.S."/>
            <person name="Fargo D.C."/>
            <person name="Farman M.L."/>
            <person name="Gathman A.C."/>
            <person name="Goldberg J."/>
            <person name="Guigo R."/>
            <person name="Hoegger P.J."/>
            <person name="Hooker J.B."/>
            <person name="Huggins A."/>
            <person name="James T.Y."/>
            <person name="Kamada T."/>
            <person name="Kilaru S."/>
            <person name="Kodira C."/>
            <person name="Kues U."/>
            <person name="Kupfer D."/>
            <person name="Kwan H.S."/>
            <person name="Lomsadze A."/>
            <person name="Li W."/>
            <person name="Lilly W.W."/>
            <person name="Ma L.J."/>
            <person name="Mackey A.J."/>
            <person name="Manning G."/>
            <person name="Martin F."/>
            <person name="Muraguchi H."/>
            <person name="Natvig D.O."/>
            <person name="Palmerini H."/>
            <person name="Ramesh M.A."/>
            <person name="Rehmeyer C.J."/>
            <person name="Roe B.A."/>
            <person name="Shenoy N."/>
            <person name="Stanke M."/>
            <person name="Ter-Hovhannisyan V."/>
            <person name="Tunlid A."/>
            <person name="Velagapudi R."/>
            <person name="Vision T.J."/>
            <person name="Zeng Q."/>
            <person name="Zolan M.E."/>
            <person name="Pukkila P.J."/>
        </authorList>
    </citation>
    <scope>NUCLEOTIDE SEQUENCE [LARGE SCALE GENOMIC DNA]</scope>
    <source>
        <strain evidence="3">Okayama-7 / 130 / ATCC MYA-4618 / FGSC 9003</strain>
    </source>
</reference>
<keyword evidence="3" id="KW-1185">Reference proteome</keyword>
<dbReference type="HOGENOM" id="CLU_1199750_0_0_1"/>
<dbReference type="VEuPathDB" id="FungiDB:CC1G_05986"/>
<dbReference type="EMBL" id="AACS02000003">
    <property type="protein sequence ID" value="EAU91999.2"/>
    <property type="molecule type" value="Genomic_DNA"/>
</dbReference>
<organism evidence="2 3">
    <name type="scientific">Coprinopsis cinerea (strain Okayama-7 / 130 / ATCC MYA-4618 / FGSC 9003)</name>
    <name type="common">Inky cap fungus</name>
    <name type="synonym">Hormographiella aspergillata</name>
    <dbReference type="NCBI Taxonomy" id="240176"/>
    <lineage>
        <taxon>Eukaryota</taxon>
        <taxon>Fungi</taxon>
        <taxon>Dikarya</taxon>
        <taxon>Basidiomycota</taxon>
        <taxon>Agaricomycotina</taxon>
        <taxon>Agaricomycetes</taxon>
        <taxon>Agaricomycetidae</taxon>
        <taxon>Agaricales</taxon>
        <taxon>Agaricineae</taxon>
        <taxon>Psathyrellaceae</taxon>
        <taxon>Coprinopsis</taxon>
    </lineage>
</organism>
<dbReference type="KEGG" id="cci:CC1G_05986"/>
<gene>
    <name evidence="2" type="ORF">CC1G_05986</name>
</gene>
<accession>A8N4K8</accession>
<evidence type="ECO:0000313" key="3">
    <source>
        <dbReference type="Proteomes" id="UP000001861"/>
    </source>
</evidence>
<dbReference type="InParanoid" id="A8N4K8"/>
<dbReference type="GeneID" id="6006214"/>
<dbReference type="RefSeq" id="XP_001829777.2">
    <property type="nucleotide sequence ID" value="XM_001829725.2"/>
</dbReference>
<name>A8N4K8_COPC7</name>
<proteinExistence type="predicted"/>
<evidence type="ECO:0000313" key="2">
    <source>
        <dbReference type="EMBL" id="EAU91999.2"/>
    </source>
</evidence>
<feature type="region of interest" description="Disordered" evidence="1">
    <location>
        <begin position="15"/>
        <end position="36"/>
    </location>
</feature>
<protein>
    <submittedName>
        <fullName evidence="2">Uncharacterized protein</fullName>
    </submittedName>
</protein>